<reference evidence="2 4" key="3">
    <citation type="submission" date="2019-08" db="EMBL/GenBank/DDBJ databases">
        <authorList>
            <person name="Kuhnert P."/>
        </authorList>
    </citation>
    <scope>NUCLEOTIDE SEQUENCE [LARGE SCALE GENOMIC DNA]</scope>
    <source>
        <strain evidence="2 4">B36.5</strain>
    </source>
</reference>
<keyword evidence="3" id="KW-1185">Reference proteome</keyword>
<proteinExistence type="predicted"/>
<evidence type="ECO:0000313" key="4">
    <source>
        <dbReference type="Proteomes" id="UP000323594"/>
    </source>
</evidence>
<dbReference type="RefSeq" id="WP_002700602.1">
    <property type="nucleotide sequence ID" value="NZ_CDNC01000022.1"/>
</dbReference>
<dbReference type="GeneID" id="57751811"/>
<reference evidence="1" key="2">
    <citation type="submission" date="2015-01" db="EMBL/GenBank/DDBJ databases">
        <authorList>
            <person name="Xiang T."/>
            <person name="Song Y."/>
            <person name="Huang L."/>
            <person name="Wang B."/>
            <person name="Wu P."/>
        </authorList>
    </citation>
    <scope>NUCLEOTIDE SEQUENCE [LARGE SCALE GENOMIC DNA]</scope>
    <source>
        <strain evidence="1">V1</strain>
    </source>
</reference>
<sequence>MKTLHCDICKKELVNPIKGRTYWHIREFDLCEDCKDGIEFKLRHILRDHSPFSQAWYENEFINLIEKGTVAKRP</sequence>
<dbReference type="EMBL" id="CDNC01000022">
    <property type="protein sequence ID" value="CEM62104.1"/>
    <property type="molecule type" value="Genomic_DNA"/>
</dbReference>
<evidence type="ECO:0000313" key="3">
    <source>
        <dbReference type="Proteomes" id="UP000042527"/>
    </source>
</evidence>
<dbReference type="EMBL" id="CP042817">
    <property type="protein sequence ID" value="QEJ99416.1"/>
    <property type="molecule type" value="Genomic_DNA"/>
</dbReference>
<evidence type="ECO:0000313" key="2">
    <source>
        <dbReference type="EMBL" id="QEJ99416.1"/>
    </source>
</evidence>
<dbReference type="Proteomes" id="UP000042527">
    <property type="component" value="Unassembled WGS sequence"/>
</dbReference>
<protein>
    <submittedName>
        <fullName evidence="1">Uncharacterized protein</fullName>
    </submittedName>
</protein>
<evidence type="ECO:0000313" key="1">
    <source>
        <dbReference type="EMBL" id="CEM62104.1"/>
    </source>
</evidence>
<dbReference type="AlphaFoldDB" id="A0A0B7GTY8"/>
<accession>A0A0B7GTY8</accession>
<name>A0A0B7GTY8_TREPH</name>
<dbReference type="Proteomes" id="UP000323594">
    <property type="component" value="Chromosome"/>
</dbReference>
<organism evidence="1 3">
    <name type="scientific">Treponema phagedenis</name>
    <dbReference type="NCBI Taxonomy" id="162"/>
    <lineage>
        <taxon>Bacteria</taxon>
        <taxon>Pseudomonadati</taxon>
        <taxon>Spirochaetota</taxon>
        <taxon>Spirochaetia</taxon>
        <taxon>Spirochaetales</taxon>
        <taxon>Treponemataceae</taxon>
        <taxon>Treponema</taxon>
    </lineage>
</organism>
<reference evidence="3" key="1">
    <citation type="submission" date="2015-01" db="EMBL/GenBank/DDBJ databases">
        <authorList>
            <person name="Manzoor Shahid"/>
            <person name="Zubair Saima"/>
        </authorList>
    </citation>
    <scope>NUCLEOTIDE SEQUENCE [LARGE SCALE GENOMIC DNA]</scope>
    <source>
        <strain evidence="3">V1</strain>
    </source>
</reference>
<dbReference type="OrthoDB" id="361479at2"/>
<gene>
    <name evidence="2" type="ORF">FUT82_16430</name>
    <name evidence="1" type="ORF">TPHV1_290021</name>
</gene>